<dbReference type="Proteomes" id="UP001189429">
    <property type="component" value="Unassembled WGS sequence"/>
</dbReference>
<comment type="caution">
    <text evidence="1">The sequence shown here is derived from an EMBL/GenBank/DDBJ whole genome shotgun (WGS) entry which is preliminary data.</text>
</comment>
<accession>A0ABN9W1V2</accession>
<feature type="non-terminal residue" evidence="1">
    <location>
        <position position="580"/>
    </location>
</feature>
<keyword evidence="2" id="KW-1185">Reference proteome</keyword>
<dbReference type="EMBL" id="CAUYUJ010017876">
    <property type="protein sequence ID" value="CAK0878704.1"/>
    <property type="molecule type" value="Genomic_DNA"/>
</dbReference>
<protein>
    <recommendedName>
        <fullName evidence="3">Rab-GAP TBC domain-containing protein</fullName>
    </recommendedName>
</protein>
<name>A0ABN9W1V2_9DINO</name>
<organism evidence="1 2">
    <name type="scientific">Prorocentrum cordatum</name>
    <dbReference type="NCBI Taxonomy" id="2364126"/>
    <lineage>
        <taxon>Eukaryota</taxon>
        <taxon>Sar</taxon>
        <taxon>Alveolata</taxon>
        <taxon>Dinophyceae</taxon>
        <taxon>Prorocentrales</taxon>
        <taxon>Prorocentraceae</taxon>
        <taxon>Prorocentrum</taxon>
    </lineage>
</organism>
<evidence type="ECO:0000313" key="2">
    <source>
        <dbReference type="Proteomes" id="UP001189429"/>
    </source>
</evidence>
<feature type="non-terminal residue" evidence="1">
    <location>
        <position position="1"/>
    </location>
</feature>
<evidence type="ECO:0008006" key="3">
    <source>
        <dbReference type="Google" id="ProtNLM"/>
    </source>
</evidence>
<reference evidence="1" key="1">
    <citation type="submission" date="2023-10" db="EMBL/GenBank/DDBJ databases">
        <authorList>
            <person name="Chen Y."/>
            <person name="Shah S."/>
            <person name="Dougan E. K."/>
            <person name="Thang M."/>
            <person name="Chan C."/>
        </authorList>
    </citation>
    <scope>NUCLEOTIDE SEQUENCE [LARGE SCALE GENOMIC DNA]</scope>
</reference>
<sequence>GTRRVVGVSYRSFWRPRLAIDFVLGTGKASGGEMRKLIGHFTWASLLRREALSIVDACCSFAETHLNAVTRQWPAVCRELRWIRDLLPMLSHSARMLWSELVHVSDASTEGFGVCRARWSVPDAALVGRCDERWRFRAEEATNARGHALRPDVLALGLDDLRLNPSVRSATDAEPWEGAPLDEVPATAVANAPWKLCALGRWREEGGIMGVECRALFMAVRHLLRFQSHHCRHALFRVDNLALALSLAKGRARSRRLFPACREVAALLLFGGCRFHVRRVPSELNPAGAPSRGRRAPSRIDFERLAEAYQDLRERRAGAGGGSLRRELDLAALHALGSNSDDEVGSGGDCAPSPGDLAPLDPEGARGFERAEDIWQQGEPPGLEAARGAGRFALGAPIALPLQQSGLRLSPVRPSSLEDHRRRLGWSKECVDRPGEEPEQLSFDEAVSLWFGGFHQKDQSADDGPKFLAVLQRQRPELRAQEQLPRAPRPLGGLRGLLDGLRWLGHFEGAVGVLVAFMGYLRPGELLPGLSAMSIVSPVLGAGRLPRWALVLSACELKYRSKTDVFDEIVVLDRRGYKRL</sequence>
<proteinExistence type="predicted"/>
<evidence type="ECO:0000313" key="1">
    <source>
        <dbReference type="EMBL" id="CAK0878704.1"/>
    </source>
</evidence>
<gene>
    <name evidence="1" type="ORF">PCOR1329_LOCUS62378</name>
</gene>